<evidence type="ECO:0008006" key="8">
    <source>
        <dbReference type="Google" id="ProtNLM"/>
    </source>
</evidence>
<feature type="transmembrane region" description="Helical" evidence="5">
    <location>
        <begin position="125"/>
        <end position="147"/>
    </location>
</feature>
<protein>
    <recommendedName>
        <fullName evidence="8">RTA1 domain-containing protein</fullName>
    </recommendedName>
</protein>
<dbReference type="PANTHER" id="PTHR31465:SF15">
    <property type="entry name" value="LIPID TRANSPORTER ATNI-RELATED"/>
    <property type="match status" value="1"/>
</dbReference>
<keyword evidence="2 5" id="KW-0812">Transmembrane</keyword>
<reference evidence="6" key="1">
    <citation type="submission" date="2023-01" db="EMBL/GenBank/DDBJ databases">
        <title>Exophiala dermititidis isolated from Cystic Fibrosis Patient.</title>
        <authorList>
            <person name="Kurbessoian T."/>
            <person name="Crocker A."/>
            <person name="Murante D."/>
            <person name="Hogan D.A."/>
            <person name="Stajich J.E."/>
        </authorList>
    </citation>
    <scope>NUCLEOTIDE SEQUENCE</scope>
    <source>
        <strain evidence="6">Ex8</strain>
    </source>
</reference>
<accession>A0AAN6IW08</accession>
<proteinExistence type="predicted"/>
<name>A0AAN6IW08_EXODE</name>
<feature type="transmembrane region" description="Helical" evidence="5">
    <location>
        <begin position="53"/>
        <end position="72"/>
    </location>
</feature>
<evidence type="ECO:0000256" key="2">
    <source>
        <dbReference type="ARBA" id="ARBA00022692"/>
    </source>
</evidence>
<feature type="transmembrane region" description="Helical" evidence="5">
    <location>
        <begin position="84"/>
        <end position="104"/>
    </location>
</feature>
<dbReference type="InterPro" id="IPR007568">
    <property type="entry name" value="RTA1"/>
</dbReference>
<dbReference type="EMBL" id="JAJGCB010000004">
    <property type="protein sequence ID" value="KAJ8993090.1"/>
    <property type="molecule type" value="Genomic_DNA"/>
</dbReference>
<dbReference type="GO" id="GO:0016020">
    <property type="term" value="C:membrane"/>
    <property type="evidence" value="ECO:0007669"/>
    <property type="project" value="UniProtKB-SubCell"/>
</dbReference>
<evidence type="ECO:0000313" key="6">
    <source>
        <dbReference type="EMBL" id="KAJ8993090.1"/>
    </source>
</evidence>
<comment type="subcellular location">
    <subcellularLocation>
        <location evidence="1">Membrane</location>
        <topology evidence="1">Multi-pass membrane protein</topology>
    </subcellularLocation>
</comment>
<dbReference type="PANTHER" id="PTHR31465">
    <property type="entry name" value="PROTEIN RTA1-RELATED"/>
    <property type="match status" value="1"/>
</dbReference>
<evidence type="ECO:0000256" key="4">
    <source>
        <dbReference type="ARBA" id="ARBA00023136"/>
    </source>
</evidence>
<dbReference type="Proteomes" id="UP001161757">
    <property type="component" value="Unassembled WGS sequence"/>
</dbReference>
<evidence type="ECO:0000256" key="1">
    <source>
        <dbReference type="ARBA" id="ARBA00004141"/>
    </source>
</evidence>
<comment type="caution">
    <text evidence="6">The sequence shown here is derived from an EMBL/GenBank/DDBJ whole genome shotgun (WGS) entry which is preliminary data.</text>
</comment>
<dbReference type="AlphaFoldDB" id="A0AAN6IW08"/>
<gene>
    <name evidence="6" type="ORF">HRR80_003125</name>
</gene>
<feature type="transmembrane region" description="Helical" evidence="5">
    <location>
        <begin position="24"/>
        <end position="46"/>
    </location>
</feature>
<organism evidence="6 7">
    <name type="scientific">Exophiala dermatitidis</name>
    <name type="common">Black yeast-like fungus</name>
    <name type="synonym">Wangiella dermatitidis</name>
    <dbReference type="NCBI Taxonomy" id="5970"/>
    <lineage>
        <taxon>Eukaryota</taxon>
        <taxon>Fungi</taxon>
        <taxon>Dikarya</taxon>
        <taxon>Ascomycota</taxon>
        <taxon>Pezizomycotina</taxon>
        <taxon>Eurotiomycetes</taxon>
        <taxon>Chaetothyriomycetidae</taxon>
        <taxon>Chaetothyriales</taxon>
        <taxon>Herpotrichiellaceae</taxon>
        <taxon>Exophiala</taxon>
    </lineage>
</organism>
<keyword evidence="4 5" id="KW-0472">Membrane</keyword>
<evidence type="ECO:0000256" key="5">
    <source>
        <dbReference type="SAM" id="Phobius"/>
    </source>
</evidence>
<keyword evidence="3 5" id="KW-1133">Transmembrane helix</keyword>
<feature type="transmembrane region" description="Helical" evidence="5">
    <location>
        <begin position="159"/>
        <end position="181"/>
    </location>
</feature>
<evidence type="ECO:0000256" key="3">
    <source>
        <dbReference type="ARBA" id="ARBA00022989"/>
    </source>
</evidence>
<feature type="transmembrane region" description="Helical" evidence="5">
    <location>
        <begin position="241"/>
        <end position="261"/>
    </location>
</feature>
<sequence>MTKCDVTAFADNPKIYWSYCPSEAAAILFVVLYGLTTFVHLAQAIIYRQKNAYIITFGGLLETTAFILRLIVIKTLDLSEVYEAQFILILIAPLWINAFDFVLLGRLVDYCLPDRKLMRIPAKRIAILFICGDIGAFLLQLGGAAITTSTDNKTINIGLHVYTAGVVLQQCFIFCFLALSIAFRRRLKKECDPEKANGSELVLNTIWVSLALISLRIIFRIVEFAGDNNSKLSREIGNHEIYLYLFDCLPMICALFIFNVVHPARVLRNAE</sequence>
<evidence type="ECO:0000313" key="7">
    <source>
        <dbReference type="Proteomes" id="UP001161757"/>
    </source>
</evidence>
<dbReference type="Pfam" id="PF04479">
    <property type="entry name" value="RTA1"/>
    <property type="match status" value="1"/>
</dbReference>
<feature type="transmembrane region" description="Helical" evidence="5">
    <location>
        <begin position="201"/>
        <end position="221"/>
    </location>
</feature>